<feature type="compositionally biased region" description="Basic and acidic residues" evidence="5">
    <location>
        <begin position="435"/>
        <end position="444"/>
    </location>
</feature>
<evidence type="ECO:0008006" key="9">
    <source>
        <dbReference type="Google" id="ProtNLM"/>
    </source>
</evidence>
<feature type="region of interest" description="Disordered" evidence="5">
    <location>
        <begin position="93"/>
        <end position="116"/>
    </location>
</feature>
<protein>
    <recommendedName>
        <fullName evidence="9">Glucose receptor Git3 N-terminal domain-containing protein</fullName>
    </recommendedName>
</protein>
<feature type="compositionally biased region" description="Basic and acidic residues" evidence="5">
    <location>
        <begin position="469"/>
        <end position="484"/>
    </location>
</feature>
<comment type="caution">
    <text evidence="7">The sequence shown here is derived from an EMBL/GenBank/DDBJ whole genome shotgun (WGS) entry which is preliminary data.</text>
</comment>
<feature type="compositionally biased region" description="Basic residues" evidence="5">
    <location>
        <begin position="411"/>
        <end position="420"/>
    </location>
</feature>
<feature type="transmembrane region" description="Helical" evidence="6">
    <location>
        <begin position="342"/>
        <end position="363"/>
    </location>
</feature>
<feature type="transmembrane region" description="Helical" evidence="6">
    <location>
        <begin position="256"/>
        <end position="278"/>
    </location>
</feature>
<dbReference type="SUPFAM" id="SSF81321">
    <property type="entry name" value="Family A G protein-coupled receptor-like"/>
    <property type="match status" value="1"/>
</dbReference>
<keyword evidence="4 6" id="KW-0472">Membrane</keyword>
<feature type="region of interest" description="Disordered" evidence="5">
    <location>
        <begin position="465"/>
        <end position="484"/>
    </location>
</feature>
<dbReference type="Gene3D" id="1.20.1070.10">
    <property type="entry name" value="Rhodopsin 7-helix transmembrane proteins"/>
    <property type="match status" value="1"/>
</dbReference>
<keyword evidence="3 6" id="KW-1133">Transmembrane helix</keyword>
<keyword evidence="8" id="KW-1185">Reference proteome</keyword>
<dbReference type="CDD" id="cd00637">
    <property type="entry name" value="7tm_classA_rhodopsin-like"/>
    <property type="match status" value="1"/>
</dbReference>
<reference evidence="7 8" key="1">
    <citation type="journal article" date="2024" name="J. Plant Pathol.">
        <title>Sequence and assembly of the genome of Seiridium unicorne, isolate CBS 538.82, causal agent of cypress canker disease.</title>
        <authorList>
            <person name="Scali E."/>
            <person name="Rocca G.D."/>
            <person name="Danti R."/>
            <person name="Garbelotto M."/>
            <person name="Barberini S."/>
            <person name="Baroncelli R."/>
            <person name="Emiliani G."/>
        </authorList>
    </citation>
    <scope>NUCLEOTIDE SEQUENCE [LARGE SCALE GENOMIC DNA]</scope>
    <source>
        <strain evidence="7 8">BM-138-508</strain>
    </source>
</reference>
<dbReference type="Proteomes" id="UP001408356">
    <property type="component" value="Unassembled WGS sequence"/>
</dbReference>
<evidence type="ECO:0000313" key="8">
    <source>
        <dbReference type="Proteomes" id="UP001408356"/>
    </source>
</evidence>
<dbReference type="PANTHER" id="PTHR23112">
    <property type="entry name" value="G PROTEIN-COUPLED RECEPTOR 157-RELATED"/>
    <property type="match status" value="1"/>
</dbReference>
<proteinExistence type="predicted"/>
<evidence type="ECO:0000313" key="7">
    <source>
        <dbReference type="EMBL" id="KAK9423396.1"/>
    </source>
</evidence>
<organism evidence="7 8">
    <name type="scientific">Seiridium unicorne</name>
    <dbReference type="NCBI Taxonomy" id="138068"/>
    <lineage>
        <taxon>Eukaryota</taxon>
        <taxon>Fungi</taxon>
        <taxon>Dikarya</taxon>
        <taxon>Ascomycota</taxon>
        <taxon>Pezizomycotina</taxon>
        <taxon>Sordariomycetes</taxon>
        <taxon>Xylariomycetidae</taxon>
        <taxon>Amphisphaeriales</taxon>
        <taxon>Sporocadaceae</taxon>
        <taxon>Seiridium</taxon>
    </lineage>
</organism>
<gene>
    <name evidence="7" type="ORF">SUNI508_04290</name>
</gene>
<evidence type="ECO:0000256" key="6">
    <source>
        <dbReference type="SAM" id="Phobius"/>
    </source>
</evidence>
<sequence length="484" mass="54234">MTSGLPAESTTLAPLPGDLRDGLIAVTILAFLSFVSTALLVFYITYRLIKWELVARQAPHQRIEELSNRQADSDGSNDLSLGLEERHYHYLKTNSGSPPASEPPTPRLEKGSPPVEKKDTRWNPVLMLIYNLLCANLIEAMAFLLTVVWLKDDGIFVPTAVCWAQGWFMQVGKLVCSGMLVLISINTYTTIVRGYKLSRQVIYVSTAVVWIVAFGFPLGSILGTHNGVEHGGFYARAGAWCWVNSAYSPFSLWLEYFWIFLAMAVTVFLLVFVLVSLYRNNQSARHFPLSLAESMERRQRNEPPKPSGHHPAFLVYQIIYIICTAPLASSRMAAMTGIKSGWAFYGFAGAMIASHGWLNVLLWSTTIIFIGDKDIQETGLEKFAFVRTPPQRLYGNVVLVQGGNETDNRKHSWRPSRRLRSGPVPNATPQHHSRHGSEESLRRSRSLENSAIEVEIEATVVIENVDESPSEKKVADGHEREIRR</sequence>
<feature type="compositionally biased region" description="Basic and acidic residues" evidence="5">
    <location>
        <begin position="107"/>
        <end position="116"/>
    </location>
</feature>
<comment type="subcellular location">
    <subcellularLocation>
        <location evidence="1">Membrane</location>
        <topology evidence="1">Multi-pass membrane protein</topology>
    </subcellularLocation>
</comment>
<evidence type="ECO:0000256" key="1">
    <source>
        <dbReference type="ARBA" id="ARBA00004141"/>
    </source>
</evidence>
<feature type="transmembrane region" description="Helical" evidence="6">
    <location>
        <begin position="201"/>
        <end position="222"/>
    </location>
</feature>
<feature type="transmembrane region" description="Helical" evidence="6">
    <location>
        <begin position="170"/>
        <end position="189"/>
    </location>
</feature>
<evidence type="ECO:0000256" key="2">
    <source>
        <dbReference type="ARBA" id="ARBA00022692"/>
    </source>
</evidence>
<feature type="transmembrane region" description="Helical" evidence="6">
    <location>
        <begin position="22"/>
        <end position="46"/>
    </location>
</feature>
<evidence type="ECO:0000256" key="5">
    <source>
        <dbReference type="SAM" id="MobiDB-lite"/>
    </source>
</evidence>
<dbReference type="EMBL" id="JARVKF010000079">
    <property type="protein sequence ID" value="KAK9423396.1"/>
    <property type="molecule type" value="Genomic_DNA"/>
</dbReference>
<feature type="region of interest" description="Disordered" evidence="5">
    <location>
        <begin position="403"/>
        <end position="444"/>
    </location>
</feature>
<name>A0ABR2V9F0_9PEZI</name>
<dbReference type="PANTHER" id="PTHR23112:SF37">
    <property type="entry name" value="G PROTEIN-COUPLED RECEPTOR GPR1"/>
    <property type="match status" value="1"/>
</dbReference>
<feature type="transmembrane region" description="Helical" evidence="6">
    <location>
        <begin position="128"/>
        <end position="150"/>
    </location>
</feature>
<evidence type="ECO:0000256" key="3">
    <source>
        <dbReference type="ARBA" id="ARBA00022989"/>
    </source>
</evidence>
<accession>A0ABR2V9F0</accession>
<evidence type="ECO:0000256" key="4">
    <source>
        <dbReference type="ARBA" id="ARBA00023136"/>
    </source>
</evidence>
<keyword evidence="2 6" id="KW-0812">Transmembrane</keyword>